<dbReference type="UniPathway" id="UPA00544"/>
<reference evidence="13 14" key="1">
    <citation type="journal article" date="2011" name="Front. Microbiol.">
        <title>Genomic signatures of strain selection and enhancement in Bacillus atrophaeus var. globigii, a historical biowarfare simulant.</title>
        <authorList>
            <person name="Gibbons H.S."/>
            <person name="Broomall S.M."/>
            <person name="McNew L.A."/>
            <person name="Daligault H."/>
            <person name="Chapman C."/>
            <person name="Bruce D."/>
            <person name="Karavis M."/>
            <person name="Krepps M."/>
            <person name="McGregor P.A."/>
            <person name="Hong C."/>
            <person name="Park K.H."/>
            <person name="Akmal A."/>
            <person name="Feldman A."/>
            <person name="Lin J.S."/>
            <person name="Chang W.E."/>
            <person name="Higgs B.W."/>
            <person name="Demirev P."/>
            <person name="Lindquist J."/>
            <person name="Liem A."/>
            <person name="Fochler E."/>
            <person name="Read T.D."/>
            <person name="Tapia R."/>
            <person name="Johnson S."/>
            <person name="Bishop-Lilly K.A."/>
            <person name="Detter C."/>
            <person name="Han C."/>
            <person name="Sozhamannan S."/>
            <person name="Rosenzweig C.N."/>
            <person name="Skowronski E.W."/>
        </authorList>
    </citation>
    <scope>NUCLEOTIDE SEQUENCE [LARGE SCALE GENOMIC DNA]</scope>
    <source>
        <strain evidence="13 14">CC-PW-9</strain>
    </source>
</reference>
<dbReference type="HAMAP" id="MF_00364">
    <property type="entry name" value="NagZ"/>
    <property type="match status" value="1"/>
</dbReference>
<feature type="binding site" evidence="11">
    <location>
        <position position="134"/>
    </location>
    <ligand>
        <name>substrate</name>
    </ligand>
</feature>
<gene>
    <name evidence="11" type="primary">nagZ</name>
    <name evidence="13" type="ORF">CWI84_05385</name>
</gene>
<dbReference type="Pfam" id="PF00933">
    <property type="entry name" value="Glyco_hydro_3"/>
    <property type="match status" value="1"/>
</dbReference>
<keyword evidence="9 11" id="KW-0961">Cell wall biogenesis/degradation</keyword>
<keyword evidence="14" id="KW-1185">Reference proteome</keyword>
<dbReference type="GO" id="GO:0009254">
    <property type="term" value="P:peptidoglycan turnover"/>
    <property type="evidence" value="ECO:0007669"/>
    <property type="project" value="UniProtKB-UniRule"/>
</dbReference>
<feature type="site" description="Important for catalytic activity" evidence="11">
    <location>
        <position position="175"/>
    </location>
</feature>
<dbReference type="InterPro" id="IPR017853">
    <property type="entry name" value="GH"/>
</dbReference>
<feature type="active site" description="Proton donor/acceptor" evidence="11">
    <location>
        <position position="177"/>
    </location>
</feature>
<dbReference type="EC" id="3.2.1.52" evidence="11"/>
<dbReference type="GO" id="GO:0071555">
    <property type="term" value="P:cell wall organization"/>
    <property type="evidence" value="ECO:0007669"/>
    <property type="project" value="UniProtKB-KW"/>
</dbReference>
<dbReference type="GO" id="GO:0005737">
    <property type="term" value="C:cytoplasm"/>
    <property type="evidence" value="ECO:0007669"/>
    <property type="project" value="UniProtKB-SubCell"/>
</dbReference>
<evidence type="ECO:0000256" key="2">
    <source>
        <dbReference type="ARBA" id="ARBA00022490"/>
    </source>
</evidence>
<evidence type="ECO:0000313" key="14">
    <source>
        <dbReference type="Proteomes" id="UP000287996"/>
    </source>
</evidence>
<dbReference type="InterPro" id="IPR022956">
    <property type="entry name" value="Beta_hexosaminidase_bac"/>
</dbReference>
<dbReference type="Gene3D" id="3.20.20.300">
    <property type="entry name" value="Glycoside hydrolase, family 3, N-terminal domain"/>
    <property type="match status" value="1"/>
</dbReference>
<evidence type="ECO:0000256" key="9">
    <source>
        <dbReference type="ARBA" id="ARBA00023316"/>
    </source>
</evidence>
<keyword evidence="8 11" id="KW-0131">Cell cycle</keyword>
<dbReference type="NCBIfam" id="NF003740">
    <property type="entry name" value="PRK05337.1"/>
    <property type="match status" value="1"/>
</dbReference>
<keyword evidence="2 11" id="KW-0963">Cytoplasm</keyword>
<comment type="similarity">
    <text evidence="11">Belongs to the glycosyl hydrolase 3 family. NagZ subfamily.</text>
</comment>
<sequence length="334" mass="36178">MSWLMIDVAGTTLTAEDRELLARPEVAGVILFSRNYASYQQLTGLVEEMRQASPEPLLIAVDHEGGRVQRFRQEFSAIPAMSAFANSNLAVQQQLTAATEMGWLMASEVKSAGIDISFAPVLDIDAVSEVIGNRAFGADADTVLPLAKAFMDGMHQAGMATTGKHFPGHGSVAADSHIAIPVDERCYDDIVSTDMKVFAKLANVLDAVMPAHVIYPAVDDQPAGFSERWLQQELRQKLGFSGVIFSDDLSMQGATVVGDIGARAKAALAAGCDMLLLCNDRAAVKQLLATTSLRANEQSQQRLQKLYGQPASPLADLQRSSRWQQAQQWLNQLD</sequence>
<dbReference type="InterPro" id="IPR036962">
    <property type="entry name" value="Glyco_hydro_3_N_sf"/>
</dbReference>
<feature type="binding site" evidence="11">
    <location>
        <position position="62"/>
    </location>
    <ligand>
        <name>substrate</name>
    </ligand>
</feature>
<dbReference type="SUPFAM" id="SSF51445">
    <property type="entry name" value="(Trans)glycosidases"/>
    <property type="match status" value="1"/>
</dbReference>
<name>A0A432ZRF9_9GAMM</name>
<dbReference type="GO" id="GO:0004563">
    <property type="term" value="F:beta-N-acetylhexosaminidase activity"/>
    <property type="evidence" value="ECO:0007669"/>
    <property type="project" value="UniProtKB-UniRule"/>
</dbReference>
<keyword evidence="7 11" id="KW-0326">Glycosidase</keyword>
<dbReference type="EMBL" id="PIQH01000004">
    <property type="protein sequence ID" value="RUO80490.1"/>
    <property type="molecule type" value="Genomic_DNA"/>
</dbReference>
<comment type="pathway">
    <text evidence="10 11">Cell wall biogenesis; peptidoglycan recycling.</text>
</comment>
<comment type="catalytic activity">
    <reaction evidence="1 11">
        <text>Hydrolysis of terminal non-reducing N-acetyl-D-hexosamine residues in N-acetyl-beta-D-hexosaminides.</text>
        <dbReference type="EC" id="3.2.1.52"/>
    </reaction>
</comment>
<evidence type="ECO:0000256" key="1">
    <source>
        <dbReference type="ARBA" id="ARBA00001231"/>
    </source>
</evidence>
<evidence type="ECO:0000256" key="10">
    <source>
        <dbReference type="ARBA" id="ARBA00037880"/>
    </source>
</evidence>
<dbReference type="AlphaFoldDB" id="A0A432ZRF9"/>
<comment type="function">
    <text evidence="11">Plays a role in peptidoglycan recycling by cleaving the terminal beta-1,4-linked N-acetylglucosamine (GlcNAc) from peptide-linked peptidoglycan fragments, giving rise to free GlcNAc, anhydro-N-acetylmuramic acid and anhydro-N-acetylmuramic acid-linked peptides.</text>
</comment>
<keyword evidence="3 11" id="KW-0132">Cell division</keyword>
<keyword evidence="5 11" id="KW-0133">Cell shape</keyword>
<proteinExistence type="inferred from homology"/>
<evidence type="ECO:0000256" key="5">
    <source>
        <dbReference type="ARBA" id="ARBA00022960"/>
    </source>
</evidence>
<evidence type="ECO:0000256" key="7">
    <source>
        <dbReference type="ARBA" id="ARBA00023295"/>
    </source>
</evidence>
<evidence type="ECO:0000259" key="12">
    <source>
        <dbReference type="Pfam" id="PF00933"/>
    </source>
</evidence>
<dbReference type="GO" id="GO:0008360">
    <property type="term" value="P:regulation of cell shape"/>
    <property type="evidence" value="ECO:0007669"/>
    <property type="project" value="UniProtKB-KW"/>
</dbReference>
<evidence type="ECO:0000313" key="13">
    <source>
        <dbReference type="EMBL" id="RUO80490.1"/>
    </source>
</evidence>
<evidence type="ECO:0000256" key="11">
    <source>
        <dbReference type="HAMAP-Rule" id="MF_00364"/>
    </source>
</evidence>
<dbReference type="OrthoDB" id="9786661at2"/>
<evidence type="ECO:0000256" key="3">
    <source>
        <dbReference type="ARBA" id="ARBA00022618"/>
    </source>
</evidence>
<keyword evidence="6 11" id="KW-0573">Peptidoglycan synthesis</keyword>
<dbReference type="GO" id="GO:0005975">
    <property type="term" value="P:carbohydrate metabolic process"/>
    <property type="evidence" value="ECO:0007669"/>
    <property type="project" value="InterPro"/>
</dbReference>
<dbReference type="PANTHER" id="PTHR30480:SF13">
    <property type="entry name" value="BETA-HEXOSAMINIDASE"/>
    <property type="match status" value="1"/>
</dbReference>
<comment type="subcellular location">
    <subcellularLocation>
        <location evidence="11">Cytoplasm</location>
    </subcellularLocation>
</comment>
<dbReference type="GO" id="GO:0009252">
    <property type="term" value="P:peptidoglycan biosynthetic process"/>
    <property type="evidence" value="ECO:0007669"/>
    <property type="project" value="UniProtKB-KW"/>
</dbReference>
<organism evidence="13 14">
    <name type="scientific">Idiomarina tyrosinivorans</name>
    <dbReference type="NCBI Taxonomy" id="1445662"/>
    <lineage>
        <taxon>Bacteria</taxon>
        <taxon>Pseudomonadati</taxon>
        <taxon>Pseudomonadota</taxon>
        <taxon>Gammaproteobacteria</taxon>
        <taxon>Alteromonadales</taxon>
        <taxon>Idiomarinaceae</taxon>
        <taxon>Idiomarina</taxon>
    </lineage>
</organism>
<accession>A0A432ZRF9</accession>
<keyword evidence="4 11" id="KW-0378">Hydrolase</keyword>
<dbReference type="Proteomes" id="UP000287996">
    <property type="component" value="Unassembled WGS sequence"/>
</dbReference>
<comment type="caution">
    <text evidence="13">The sequence shown here is derived from an EMBL/GenBank/DDBJ whole genome shotgun (WGS) entry which is preliminary data.</text>
</comment>
<dbReference type="RefSeq" id="WP_126841547.1">
    <property type="nucleotide sequence ID" value="NZ_PIQH01000004.1"/>
</dbReference>
<feature type="binding site" evidence="11">
    <location>
        <begin position="164"/>
        <end position="165"/>
    </location>
    <ligand>
        <name>substrate</name>
    </ligand>
</feature>
<evidence type="ECO:0000256" key="4">
    <source>
        <dbReference type="ARBA" id="ARBA00022801"/>
    </source>
</evidence>
<dbReference type="FunFam" id="3.20.20.300:FF:000001">
    <property type="entry name" value="Beta-hexosaminidase"/>
    <property type="match status" value="1"/>
</dbReference>
<feature type="active site" description="Nucleophile" evidence="11">
    <location>
        <position position="247"/>
    </location>
</feature>
<dbReference type="InterPro" id="IPR050226">
    <property type="entry name" value="NagZ_Beta-hexosaminidase"/>
</dbReference>
<feature type="domain" description="Glycoside hydrolase family 3 N-terminal" evidence="12">
    <location>
        <begin position="12"/>
        <end position="301"/>
    </location>
</feature>
<dbReference type="InterPro" id="IPR001764">
    <property type="entry name" value="Glyco_hydro_3_N"/>
</dbReference>
<protein>
    <recommendedName>
        <fullName evidence="11">Beta-hexosaminidase</fullName>
        <ecNumber evidence="11">3.2.1.52</ecNumber>
    </recommendedName>
    <alternativeName>
        <fullName evidence="11">Beta-N-acetylhexosaminidase</fullName>
    </alternativeName>
    <alternativeName>
        <fullName evidence="11">N-acetyl-beta-glucosaminidase</fullName>
    </alternativeName>
</protein>
<feature type="binding site" evidence="11">
    <location>
        <position position="70"/>
    </location>
    <ligand>
        <name>substrate</name>
    </ligand>
</feature>
<evidence type="ECO:0000256" key="8">
    <source>
        <dbReference type="ARBA" id="ARBA00023306"/>
    </source>
</evidence>
<evidence type="ECO:0000256" key="6">
    <source>
        <dbReference type="ARBA" id="ARBA00022984"/>
    </source>
</evidence>
<dbReference type="GO" id="GO:0051301">
    <property type="term" value="P:cell division"/>
    <property type="evidence" value="ECO:0007669"/>
    <property type="project" value="UniProtKB-KW"/>
</dbReference>
<dbReference type="PANTHER" id="PTHR30480">
    <property type="entry name" value="BETA-HEXOSAMINIDASE-RELATED"/>
    <property type="match status" value="1"/>
</dbReference>